<comment type="similarity">
    <text evidence="1 3">Belongs to the peptidase S26 family.</text>
</comment>
<dbReference type="InterPro" id="IPR036286">
    <property type="entry name" value="LexA/Signal_pep-like_sf"/>
</dbReference>
<keyword evidence="6" id="KW-1185">Reference proteome</keyword>
<comment type="caution">
    <text evidence="3">Lacks conserved residue(s) required for the propagation of feature annotation.</text>
</comment>
<protein>
    <recommendedName>
        <fullName evidence="2 3">Signal peptidase I</fullName>
        <ecNumber evidence="3">3.4.21.89</ecNumber>
    </recommendedName>
</protein>
<dbReference type="PANTHER" id="PTHR43390:SF1">
    <property type="entry name" value="CHLOROPLAST PROCESSING PEPTIDASE"/>
    <property type="match status" value="1"/>
</dbReference>
<dbReference type="PRINTS" id="PR00727">
    <property type="entry name" value="LEADERPTASE"/>
</dbReference>
<feature type="transmembrane region" description="Helical" evidence="3">
    <location>
        <begin position="16"/>
        <end position="36"/>
    </location>
</feature>
<evidence type="ECO:0000259" key="4">
    <source>
        <dbReference type="Pfam" id="PF10502"/>
    </source>
</evidence>
<evidence type="ECO:0000256" key="2">
    <source>
        <dbReference type="ARBA" id="ARBA00019232"/>
    </source>
</evidence>
<dbReference type="PANTHER" id="PTHR43390">
    <property type="entry name" value="SIGNAL PEPTIDASE I"/>
    <property type="match status" value="1"/>
</dbReference>
<dbReference type="EMBL" id="BPFH01000001">
    <property type="protein sequence ID" value="GIT93677.1"/>
    <property type="molecule type" value="Genomic_DNA"/>
</dbReference>
<dbReference type="InterPro" id="IPR019533">
    <property type="entry name" value="Peptidase_S26"/>
</dbReference>
<keyword evidence="3" id="KW-1133">Transmembrane helix</keyword>
<evidence type="ECO:0000256" key="1">
    <source>
        <dbReference type="ARBA" id="ARBA00009370"/>
    </source>
</evidence>
<dbReference type="Gene3D" id="2.10.109.10">
    <property type="entry name" value="Umud Fragment, subunit A"/>
    <property type="match status" value="1"/>
</dbReference>
<evidence type="ECO:0000256" key="3">
    <source>
        <dbReference type="RuleBase" id="RU362042"/>
    </source>
</evidence>
<dbReference type="InterPro" id="IPR008523">
    <property type="entry name" value="DUF805"/>
</dbReference>
<feature type="transmembrane region" description="Helical" evidence="3">
    <location>
        <begin position="108"/>
        <end position="131"/>
    </location>
</feature>
<feature type="domain" description="Peptidase S26" evidence="4">
    <location>
        <begin position="115"/>
        <end position="287"/>
    </location>
</feature>
<keyword evidence="3" id="KW-0378">Hydrolase</keyword>
<keyword evidence="3" id="KW-0472">Membrane</keyword>
<keyword evidence="3" id="KW-0645">Protease</keyword>
<proteinExistence type="inferred from homology"/>
<comment type="caution">
    <text evidence="5">The sequence shown here is derived from an EMBL/GenBank/DDBJ whole genome shotgun (WGS) entry which is preliminary data.</text>
</comment>
<dbReference type="Pfam" id="PF10502">
    <property type="entry name" value="Peptidase_S26"/>
    <property type="match status" value="1"/>
</dbReference>
<dbReference type="EC" id="3.4.21.89" evidence="3"/>
<name>A0ABQ4NGY4_9RHOB</name>
<dbReference type="Proteomes" id="UP000786693">
    <property type="component" value="Unassembled WGS sequence"/>
</dbReference>
<sequence length="294" mass="31258">MTPHIGLSGTGSRVSLLVWTLCFQVIALLLATSGSLETAPLWVRLALYLIFGLSAACWFTAVVRRLHDMGRSGWFAALFAVPVIGLGMLIWALLAAPRPVDPDRFRPAGRYVVGTGLLIVMVLLVATRALWSPLRMTSAHMEPTLPAEAVFLAFDSIGGEVTSGDLVTYQFADNGNELALNIARAVAFGGQTVAFRDGVPIIDGVPARHERCPDDACTTEVLPSGARYGILQSGASDLDNIAPVQVPDGTLYILGDNRAVASDSRRSLADGGRGFIPAEAVRGRVMLFAKGTQP</sequence>
<dbReference type="Pfam" id="PF05656">
    <property type="entry name" value="DUF805"/>
    <property type="match status" value="1"/>
</dbReference>
<feature type="transmembrane region" description="Helical" evidence="3">
    <location>
        <begin position="75"/>
        <end position="96"/>
    </location>
</feature>
<accession>A0ABQ4NGY4</accession>
<comment type="catalytic activity">
    <reaction evidence="3">
        <text>Cleavage of hydrophobic, N-terminal signal or leader sequences from secreted and periplasmic proteins.</text>
        <dbReference type="EC" id="3.4.21.89"/>
    </reaction>
</comment>
<organism evidence="5 6">
    <name type="scientific">Jannaschia pagri</name>
    <dbReference type="NCBI Taxonomy" id="2829797"/>
    <lineage>
        <taxon>Bacteria</taxon>
        <taxon>Pseudomonadati</taxon>
        <taxon>Pseudomonadota</taxon>
        <taxon>Alphaproteobacteria</taxon>
        <taxon>Rhodobacterales</taxon>
        <taxon>Roseobacteraceae</taxon>
        <taxon>Jannaschia</taxon>
    </lineage>
</organism>
<gene>
    <name evidence="5" type="ORF">JANAI62_03000</name>
</gene>
<evidence type="ECO:0000313" key="5">
    <source>
        <dbReference type="EMBL" id="GIT93677.1"/>
    </source>
</evidence>
<feature type="transmembrane region" description="Helical" evidence="3">
    <location>
        <begin position="42"/>
        <end position="63"/>
    </location>
</feature>
<dbReference type="SUPFAM" id="SSF51306">
    <property type="entry name" value="LexA/Signal peptidase"/>
    <property type="match status" value="1"/>
</dbReference>
<comment type="subcellular location">
    <subcellularLocation>
        <location evidence="3">Membrane</location>
        <topology evidence="3">Single-pass type II membrane protein</topology>
    </subcellularLocation>
</comment>
<evidence type="ECO:0000313" key="6">
    <source>
        <dbReference type="Proteomes" id="UP000786693"/>
    </source>
</evidence>
<dbReference type="NCBIfam" id="TIGR02227">
    <property type="entry name" value="sigpep_I_bact"/>
    <property type="match status" value="1"/>
</dbReference>
<dbReference type="InterPro" id="IPR000223">
    <property type="entry name" value="Pept_S26A_signal_pept_1"/>
</dbReference>
<reference evidence="5 6" key="1">
    <citation type="submission" date="2021-05" db="EMBL/GenBank/DDBJ databases">
        <title>Bacteria Genome sequencing.</title>
        <authorList>
            <person name="Takabe Y."/>
            <person name="Nakajima Y."/>
            <person name="Suzuki S."/>
            <person name="Shiozaki T."/>
        </authorList>
    </citation>
    <scope>NUCLEOTIDE SEQUENCE [LARGE SCALE GENOMIC DNA]</scope>
    <source>
        <strain evidence="5 6">AI_62</strain>
    </source>
</reference>
<dbReference type="RefSeq" id="WP_220747198.1">
    <property type="nucleotide sequence ID" value="NZ_BPFH01000001.1"/>
</dbReference>
<keyword evidence="3" id="KW-0812">Transmembrane</keyword>